<dbReference type="Proteomes" id="UP000077755">
    <property type="component" value="Chromosome 7"/>
</dbReference>
<dbReference type="PANTHER" id="PTHR47723">
    <property type="entry name" value="OS05G0353850 PROTEIN"/>
    <property type="match status" value="1"/>
</dbReference>
<evidence type="ECO:0000313" key="3">
    <source>
        <dbReference type="EMBL" id="WOH08604.1"/>
    </source>
</evidence>
<dbReference type="GO" id="GO:0004523">
    <property type="term" value="F:RNA-DNA hybrid ribonuclease activity"/>
    <property type="evidence" value="ECO:0007669"/>
    <property type="project" value="InterPro"/>
</dbReference>
<sequence length="139" mass="15876">MAPWNKPPSGIWKINVNGHSDEPARLSAIGYLLAIYYGFKMAEEEDARYFEVESDSATAVYLVNNPNQNSEHSDILLDIRRMKDMAAPSCVLRYVERSSNLMAIRLPAYSYEKRSSITRLHCCPSDLFQELAADWYFSA</sequence>
<dbReference type="AlphaFoldDB" id="A0A164T6V1"/>
<dbReference type="InterPro" id="IPR002156">
    <property type="entry name" value="RNaseH_domain"/>
</dbReference>
<dbReference type="Pfam" id="PF13456">
    <property type="entry name" value="RVT_3"/>
    <property type="match status" value="1"/>
</dbReference>
<gene>
    <name evidence="2" type="ORF">DCAR_024272</name>
    <name evidence="3" type="ORF">DCAR_0728048</name>
</gene>
<proteinExistence type="predicted"/>
<reference evidence="3" key="2">
    <citation type="submission" date="2022-03" db="EMBL/GenBank/DDBJ databases">
        <title>Draft title - Genomic analysis of global carrot germplasm unveils the trajectory of domestication and the origin of high carotenoid orange carrot.</title>
        <authorList>
            <person name="Iorizzo M."/>
            <person name="Ellison S."/>
            <person name="Senalik D."/>
            <person name="Macko-Podgorni A."/>
            <person name="Grzebelus D."/>
            <person name="Bostan H."/>
            <person name="Rolling W."/>
            <person name="Curaba J."/>
            <person name="Simon P."/>
        </authorList>
    </citation>
    <scope>NUCLEOTIDE SEQUENCE</scope>
    <source>
        <tissue evidence="3">Leaf</tissue>
    </source>
</reference>
<feature type="domain" description="RNase H type-1" evidence="1">
    <location>
        <begin position="32"/>
        <end position="106"/>
    </location>
</feature>
<name>A0A164T6V1_DAUCS</name>
<organism evidence="2">
    <name type="scientific">Daucus carota subsp. sativus</name>
    <name type="common">Carrot</name>
    <dbReference type="NCBI Taxonomy" id="79200"/>
    <lineage>
        <taxon>Eukaryota</taxon>
        <taxon>Viridiplantae</taxon>
        <taxon>Streptophyta</taxon>
        <taxon>Embryophyta</taxon>
        <taxon>Tracheophyta</taxon>
        <taxon>Spermatophyta</taxon>
        <taxon>Magnoliopsida</taxon>
        <taxon>eudicotyledons</taxon>
        <taxon>Gunneridae</taxon>
        <taxon>Pentapetalae</taxon>
        <taxon>asterids</taxon>
        <taxon>campanulids</taxon>
        <taxon>Apiales</taxon>
        <taxon>Apiaceae</taxon>
        <taxon>Apioideae</taxon>
        <taxon>Scandiceae</taxon>
        <taxon>Daucinae</taxon>
        <taxon>Daucus</taxon>
        <taxon>Daucus sect. Daucus</taxon>
    </lineage>
</organism>
<evidence type="ECO:0000313" key="4">
    <source>
        <dbReference type="Proteomes" id="UP000077755"/>
    </source>
</evidence>
<dbReference type="EMBL" id="CP093349">
    <property type="protein sequence ID" value="WOH08604.1"/>
    <property type="molecule type" value="Genomic_DNA"/>
</dbReference>
<reference evidence="2" key="1">
    <citation type="journal article" date="2016" name="Nat. Genet.">
        <title>A high-quality carrot genome assembly provides new insights into carotenoid accumulation and asterid genome evolution.</title>
        <authorList>
            <person name="Iorizzo M."/>
            <person name="Ellison S."/>
            <person name="Senalik D."/>
            <person name="Zeng P."/>
            <person name="Satapoomin P."/>
            <person name="Huang J."/>
            <person name="Bowman M."/>
            <person name="Iovene M."/>
            <person name="Sanseverino W."/>
            <person name="Cavagnaro P."/>
            <person name="Yildiz M."/>
            <person name="Macko-Podgorni A."/>
            <person name="Moranska E."/>
            <person name="Grzebelus E."/>
            <person name="Grzebelus D."/>
            <person name="Ashrafi H."/>
            <person name="Zheng Z."/>
            <person name="Cheng S."/>
            <person name="Spooner D."/>
            <person name="Van Deynze A."/>
            <person name="Simon P."/>
        </authorList>
    </citation>
    <scope>NUCLEOTIDE SEQUENCE [LARGE SCALE GENOMIC DNA]</scope>
    <source>
        <tissue evidence="2">Leaf</tissue>
    </source>
</reference>
<accession>A0A164T6V1</accession>
<protein>
    <recommendedName>
        <fullName evidence="1">RNase H type-1 domain-containing protein</fullName>
    </recommendedName>
</protein>
<evidence type="ECO:0000259" key="1">
    <source>
        <dbReference type="Pfam" id="PF13456"/>
    </source>
</evidence>
<dbReference type="PANTHER" id="PTHR47723:SF19">
    <property type="entry name" value="POLYNUCLEOTIDYL TRANSFERASE, RIBONUCLEASE H-LIKE SUPERFAMILY PROTEIN"/>
    <property type="match status" value="1"/>
</dbReference>
<dbReference type="GO" id="GO:0003676">
    <property type="term" value="F:nucleic acid binding"/>
    <property type="evidence" value="ECO:0007669"/>
    <property type="project" value="InterPro"/>
</dbReference>
<keyword evidence="4" id="KW-1185">Reference proteome</keyword>
<dbReference type="Gramene" id="KZM87138">
    <property type="protein sequence ID" value="KZM87138"/>
    <property type="gene ID" value="DCAR_024272"/>
</dbReference>
<evidence type="ECO:0000313" key="2">
    <source>
        <dbReference type="EMBL" id="KZM87138.1"/>
    </source>
</evidence>
<dbReference type="EMBL" id="LNRQ01000007">
    <property type="protein sequence ID" value="KZM87138.1"/>
    <property type="molecule type" value="Genomic_DNA"/>
</dbReference>
<dbReference type="InterPro" id="IPR053151">
    <property type="entry name" value="RNase_H-like"/>
</dbReference>